<reference evidence="3 4" key="2">
    <citation type="submission" date="2019-01" db="EMBL/GenBank/DDBJ databases">
        <title>The decoding of complex shrimp genome reveals the adaptation for benthos swimmer, frequently molting mechanism and breeding impact on genome.</title>
        <authorList>
            <person name="Sun Y."/>
            <person name="Gao Y."/>
            <person name="Yu Y."/>
        </authorList>
    </citation>
    <scope>NUCLEOTIDE SEQUENCE [LARGE SCALE GENOMIC DNA]</scope>
    <source>
        <tissue evidence="3">Muscle</tissue>
    </source>
</reference>
<dbReference type="EMBL" id="QCYY01004628">
    <property type="protein sequence ID" value="ROT60698.1"/>
    <property type="molecule type" value="Genomic_DNA"/>
</dbReference>
<dbReference type="AlphaFoldDB" id="A0A3R7LP72"/>
<name>A0A3R7LP72_PENVA</name>
<feature type="region of interest" description="Disordered" evidence="1">
    <location>
        <begin position="265"/>
        <end position="293"/>
    </location>
</feature>
<feature type="transmembrane region" description="Helical" evidence="2">
    <location>
        <begin position="373"/>
        <end position="394"/>
    </location>
</feature>
<keyword evidence="4" id="KW-1185">Reference proteome</keyword>
<keyword evidence="2" id="KW-1133">Transmembrane helix</keyword>
<comment type="caution">
    <text evidence="3">The sequence shown here is derived from an EMBL/GenBank/DDBJ whole genome shotgun (WGS) entry which is preliminary data.</text>
</comment>
<evidence type="ECO:0000256" key="2">
    <source>
        <dbReference type="SAM" id="Phobius"/>
    </source>
</evidence>
<gene>
    <name evidence="3" type="ORF">C7M84_021765</name>
</gene>
<proteinExistence type="predicted"/>
<evidence type="ECO:0000313" key="3">
    <source>
        <dbReference type="EMBL" id="ROT60698.1"/>
    </source>
</evidence>
<accession>A0A3R7LP72</accession>
<keyword evidence="2" id="KW-0812">Transmembrane</keyword>
<feature type="transmembrane region" description="Helical" evidence="2">
    <location>
        <begin position="332"/>
        <end position="353"/>
    </location>
</feature>
<feature type="compositionally biased region" description="Low complexity" evidence="1">
    <location>
        <begin position="272"/>
        <end position="287"/>
    </location>
</feature>
<evidence type="ECO:0000256" key="1">
    <source>
        <dbReference type="SAM" id="MobiDB-lite"/>
    </source>
</evidence>
<evidence type="ECO:0000313" key="4">
    <source>
        <dbReference type="Proteomes" id="UP000283509"/>
    </source>
</evidence>
<organism evidence="3 4">
    <name type="scientific">Penaeus vannamei</name>
    <name type="common">Whiteleg shrimp</name>
    <name type="synonym">Litopenaeus vannamei</name>
    <dbReference type="NCBI Taxonomy" id="6689"/>
    <lineage>
        <taxon>Eukaryota</taxon>
        <taxon>Metazoa</taxon>
        <taxon>Ecdysozoa</taxon>
        <taxon>Arthropoda</taxon>
        <taxon>Crustacea</taxon>
        <taxon>Multicrustacea</taxon>
        <taxon>Malacostraca</taxon>
        <taxon>Eumalacostraca</taxon>
        <taxon>Eucarida</taxon>
        <taxon>Decapoda</taxon>
        <taxon>Dendrobranchiata</taxon>
        <taxon>Penaeoidea</taxon>
        <taxon>Penaeidae</taxon>
        <taxon>Penaeus</taxon>
    </lineage>
</organism>
<keyword evidence="2" id="KW-0472">Membrane</keyword>
<sequence>MFRPLTFQLSLTPTLTVDLNLPAILFPFSPSHHPPTFSFSQTKYPSIPLPLKPPTFSSLNELSLSSLSLPHHPPTLSFSKRSIFFPLLTSLPPPLSLKRTSSSLSLSPSLPPSLSLKRTIPFIPLSPSHHPSHLLFLSNEVSFSLKRTIPFPFSPSHHPSHLLFLSNEASLSSLSRSRTNFPRLFPASQAPLSLPRSIKLLSPPTDAASLYHHRILNPAAAPESCPDSSVKSVPRPRSLRRFPCSCAALDLGGVRCRVSSSDASHLPPPNEPCAAPRPSCAPSSSHADPTDARGGTDLEVWRTNMDEGQVAALHYSSFHYLFPVLVSFLRRFLFFFLSLLLSFKECGTTYPLLFLGHFSLSSHPLNPDCLPHIIFFVLSFFYSLFFSLSLCTYFSPPVFPLFPKHSSRFILGAPVPTFIKKKATGYYLLHQPGIKMRHR</sequence>
<protein>
    <submittedName>
        <fullName evidence="3">Uncharacterized protein</fullName>
    </submittedName>
</protein>
<dbReference type="Proteomes" id="UP000283509">
    <property type="component" value="Unassembled WGS sequence"/>
</dbReference>
<reference evidence="3 4" key="1">
    <citation type="submission" date="2018-04" db="EMBL/GenBank/DDBJ databases">
        <authorList>
            <person name="Zhang X."/>
            <person name="Yuan J."/>
            <person name="Li F."/>
            <person name="Xiang J."/>
        </authorList>
    </citation>
    <scope>NUCLEOTIDE SEQUENCE [LARGE SCALE GENOMIC DNA]</scope>
    <source>
        <tissue evidence="3">Muscle</tissue>
    </source>
</reference>